<keyword evidence="3" id="KW-1185">Reference proteome</keyword>
<evidence type="ECO:0000313" key="2">
    <source>
        <dbReference type="EMBL" id="QBB71292.1"/>
    </source>
</evidence>
<evidence type="ECO:0000313" key="3">
    <source>
        <dbReference type="Proteomes" id="UP000291562"/>
    </source>
</evidence>
<dbReference type="AlphaFoldDB" id="A0A411HL82"/>
<organism evidence="2 3">
    <name type="scientific">Pseudolysobacter antarcticus</name>
    <dbReference type="NCBI Taxonomy" id="2511995"/>
    <lineage>
        <taxon>Bacteria</taxon>
        <taxon>Pseudomonadati</taxon>
        <taxon>Pseudomonadota</taxon>
        <taxon>Gammaproteobacteria</taxon>
        <taxon>Lysobacterales</taxon>
        <taxon>Rhodanobacteraceae</taxon>
        <taxon>Pseudolysobacter</taxon>
    </lineage>
</organism>
<sequence>MNADVHIDTSVSRIAAAIGEPARARMLYSLLDGRARTSTELAIVAEVSPSTASVHLAQLKELQLVDVLAQGKHRYYSLHGAHVAAALEALVVVAGASRHRFVPSTPSRLRNARTCYDHMAGAVAVALHDRFIELGWLSTDAIDITAYDLGSDGVIALGKLGIDIAATRNLRRRFACACVDWSERRPHIGGAIGAALLYVARKRRWVIPDLDSRALRVTPVGKREMQQRFGLPD</sequence>
<dbReference type="GO" id="GO:0003677">
    <property type="term" value="F:DNA binding"/>
    <property type="evidence" value="ECO:0007669"/>
    <property type="project" value="TreeGrafter"/>
</dbReference>
<dbReference type="GO" id="GO:0010288">
    <property type="term" value="P:response to lead ion"/>
    <property type="evidence" value="ECO:0007669"/>
    <property type="project" value="TreeGrafter"/>
</dbReference>
<dbReference type="Gene3D" id="1.10.10.10">
    <property type="entry name" value="Winged helix-like DNA-binding domain superfamily/Winged helix DNA-binding domain"/>
    <property type="match status" value="1"/>
</dbReference>
<dbReference type="KEGG" id="xbc:ELE36_13525"/>
<dbReference type="PANTHER" id="PTHR39168">
    <property type="entry name" value="TRANSCRIPTIONAL REGULATOR-RELATED"/>
    <property type="match status" value="1"/>
</dbReference>
<dbReference type="InterPro" id="IPR036388">
    <property type="entry name" value="WH-like_DNA-bd_sf"/>
</dbReference>
<dbReference type="SUPFAM" id="SSF46785">
    <property type="entry name" value="Winged helix' DNA-binding domain"/>
    <property type="match status" value="1"/>
</dbReference>
<dbReference type="Pfam" id="PF01022">
    <property type="entry name" value="HTH_5"/>
    <property type="match status" value="1"/>
</dbReference>
<dbReference type="EMBL" id="CP035704">
    <property type="protein sequence ID" value="QBB71292.1"/>
    <property type="molecule type" value="Genomic_DNA"/>
</dbReference>
<dbReference type="GO" id="GO:0032791">
    <property type="term" value="F:lead ion binding"/>
    <property type="evidence" value="ECO:0007669"/>
    <property type="project" value="TreeGrafter"/>
</dbReference>
<feature type="domain" description="HTH arsR-type" evidence="1">
    <location>
        <begin position="3"/>
        <end position="98"/>
    </location>
</feature>
<dbReference type="InterPro" id="IPR011991">
    <property type="entry name" value="ArsR-like_HTH"/>
</dbReference>
<gene>
    <name evidence="2" type="ORF">ELE36_13525</name>
</gene>
<dbReference type="InterPro" id="IPR036390">
    <property type="entry name" value="WH_DNA-bd_sf"/>
</dbReference>
<dbReference type="GO" id="GO:0097063">
    <property type="term" value="F:cadmium ion sensor activity"/>
    <property type="evidence" value="ECO:0007669"/>
    <property type="project" value="TreeGrafter"/>
</dbReference>
<dbReference type="OrthoDB" id="9797716at2"/>
<evidence type="ECO:0000259" key="1">
    <source>
        <dbReference type="PROSITE" id="PS50987"/>
    </source>
</evidence>
<name>A0A411HL82_9GAMM</name>
<reference evidence="2 3" key="1">
    <citation type="submission" date="2019-01" db="EMBL/GenBank/DDBJ databases">
        <title>Pseudolysobacter antarctica gen. nov., sp. nov., isolated from Fildes Peninsula, Antarctica.</title>
        <authorList>
            <person name="Wei Z."/>
            <person name="Peng F."/>
        </authorList>
    </citation>
    <scope>NUCLEOTIDE SEQUENCE [LARGE SCALE GENOMIC DNA]</scope>
    <source>
        <strain evidence="2 3">AQ6-296</strain>
    </source>
</reference>
<dbReference type="InterPro" id="IPR001845">
    <property type="entry name" value="HTH_ArsR_DNA-bd_dom"/>
</dbReference>
<dbReference type="PANTHER" id="PTHR39168:SF1">
    <property type="entry name" value="TRANSCRIPTIONAL REGULATORY PROTEIN"/>
    <property type="match status" value="1"/>
</dbReference>
<dbReference type="PROSITE" id="PS50987">
    <property type="entry name" value="HTH_ARSR_2"/>
    <property type="match status" value="1"/>
</dbReference>
<dbReference type="Proteomes" id="UP000291562">
    <property type="component" value="Chromosome"/>
</dbReference>
<dbReference type="GO" id="GO:0046686">
    <property type="term" value="P:response to cadmium ion"/>
    <property type="evidence" value="ECO:0007669"/>
    <property type="project" value="TreeGrafter"/>
</dbReference>
<dbReference type="SMART" id="SM00418">
    <property type="entry name" value="HTH_ARSR"/>
    <property type="match status" value="1"/>
</dbReference>
<dbReference type="InterPro" id="IPR052543">
    <property type="entry name" value="HTH_Metal-responsive_Reg"/>
</dbReference>
<dbReference type="CDD" id="cd00090">
    <property type="entry name" value="HTH_ARSR"/>
    <property type="match status" value="1"/>
</dbReference>
<dbReference type="GO" id="GO:0003700">
    <property type="term" value="F:DNA-binding transcription factor activity"/>
    <property type="evidence" value="ECO:0007669"/>
    <property type="project" value="InterPro"/>
</dbReference>
<protein>
    <submittedName>
        <fullName evidence="2">Transcriptional regulator</fullName>
    </submittedName>
</protein>
<proteinExistence type="predicted"/>
<accession>A0A411HL82</accession>